<dbReference type="FunFam" id="3.10.50.10:FF:000011">
    <property type="entry name" value="Uncharacterized protein"/>
    <property type="match status" value="1"/>
</dbReference>
<dbReference type="OrthoDB" id="73875at2759"/>
<comment type="catalytic activity">
    <reaction evidence="1">
        <text>Random endo-hydrolysis of N-acetyl-beta-D-glucosaminide (1-&gt;4)-beta-linkages in chitin and chitodextrins.</text>
        <dbReference type="EC" id="3.2.1.14"/>
    </reaction>
</comment>
<evidence type="ECO:0000313" key="11">
    <source>
        <dbReference type="EMBL" id="EGG04484.1"/>
    </source>
</evidence>
<name>F4RT66_MELLP</name>
<proteinExistence type="inferred from homology"/>
<feature type="domain" description="GH18" evidence="10">
    <location>
        <begin position="38"/>
        <end position="428"/>
    </location>
</feature>
<evidence type="ECO:0000256" key="5">
    <source>
        <dbReference type="ARBA" id="ARBA00023295"/>
    </source>
</evidence>
<dbReference type="InterPro" id="IPR029070">
    <property type="entry name" value="Chitinase_insertion_sf"/>
</dbReference>
<evidence type="ECO:0000256" key="9">
    <source>
        <dbReference type="SAM" id="SignalP"/>
    </source>
</evidence>
<organism evidence="12">
    <name type="scientific">Melampsora larici-populina (strain 98AG31 / pathotype 3-4-7)</name>
    <name type="common">Poplar leaf rust fungus</name>
    <dbReference type="NCBI Taxonomy" id="747676"/>
    <lineage>
        <taxon>Eukaryota</taxon>
        <taxon>Fungi</taxon>
        <taxon>Dikarya</taxon>
        <taxon>Basidiomycota</taxon>
        <taxon>Pucciniomycotina</taxon>
        <taxon>Pucciniomycetes</taxon>
        <taxon>Pucciniales</taxon>
        <taxon>Melampsoraceae</taxon>
        <taxon>Melampsora</taxon>
    </lineage>
</organism>
<evidence type="ECO:0000256" key="3">
    <source>
        <dbReference type="ARBA" id="ARBA00023024"/>
    </source>
</evidence>
<dbReference type="VEuPathDB" id="FungiDB:MELLADRAFT_75188"/>
<evidence type="ECO:0000256" key="6">
    <source>
        <dbReference type="ARBA" id="ARBA00023326"/>
    </source>
</evidence>
<dbReference type="SMART" id="SM00636">
    <property type="entry name" value="Glyco_18"/>
    <property type="match status" value="1"/>
</dbReference>
<evidence type="ECO:0000256" key="4">
    <source>
        <dbReference type="ARBA" id="ARBA00023277"/>
    </source>
</evidence>
<dbReference type="GO" id="GO:0006032">
    <property type="term" value="P:chitin catabolic process"/>
    <property type="evidence" value="ECO:0007669"/>
    <property type="project" value="UniProtKB-KW"/>
</dbReference>
<dbReference type="Pfam" id="PF00704">
    <property type="entry name" value="Glyco_hydro_18"/>
    <property type="match status" value="1"/>
</dbReference>
<dbReference type="GO" id="GO:0008843">
    <property type="term" value="F:endochitinase activity"/>
    <property type="evidence" value="ECO:0007669"/>
    <property type="project" value="UniProtKB-EC"/>
</dbReference>
<dbReference type="RefSeq" id="XP_007412275.1">
    <property type="nucleotide sequence ID" value="XM_007412213.1"/>
</dbReference>
<dbReference type="GO" id="GO:0008061">
    <property type="term" value="F:chitin binding"/>
    <property type="evidence" value="ECO:0007669"/>
    <property type="project" value="InterPro"/>
</dbReference>
<keyword evidence="9" id="KW-0732">Signal</keyword>
<dbReference type="STRING" id="747676.F4RT66"/>
<dbReference type="KEGG" id="mlr:MELLADRAFT_75188"/>
<dbReference type="Gene3D" id="3.20.20.80">
    <property type="entry name" value="Glycosidases"/>
    <property type="match status" value="1"/>
</dbReference>
<dbReference type="InterPro" id="IPR001579">
    <property type="entry name" value="Glyco_hydro_18_chit_AS"/>
</dbReference>
<keyword evidence="3" id="KW-0146">Chitin degradation</keyword>
<feature type="signal peptide" evidence="9">
    <location>
        <begin position="1"/>
        <end position="20"/>
    </location>
</feature>
<dbReference type="GO" id="GO:0005576">
    <property type="term" value="C:extracellular region"/>
    <property type="evidence" value="ECO:0007669"/>
    <property type="project" value="TreeGrafter"/>
</dbReference>
<dbReference type="eggNOG" id="KOG2806">
    <property type="taxonomic scope" value="Eukaryota"/>
</dbReference>
<evidence type="ECO:0000313" key="12">
    <source>
        <dbReference type="Proteomes" id="UP000001072"/>
    </source>
</evidence>
<dbReference type="SUPFAM" id="SSF51445">
    <property type="entry name" value="(Trans)glycosidases"/>
    <property type="match status" value="1"/>
</dbReference>
<dbReference type="PROSITE" id="PS51910">
    <property type="entry name" value="GH18_2"/>
    <property type="match status" value="1"/>
</dbReference>
<dbReference type="Proteomes" id="UP000001072">
    <property type="component" value="Unassembled WGS sequence"/>
</dbReference>
<dbReference type="PANTHER" id="PTHR11177:SF317">
    <property type="entry name" value="CHITINASE 12-RELATED"/>
    <property type="match status" value="1"/>
</dbReference>
<feature type="chain" id="PRO_5003315440" evidence="9">
    <location>
        <begin position="21"/>
        <end position="429"/>
    </location>
</feature>
<evidence type="ECO:0000256" key="1">
    <source>
        <dbReference type="ARBA" id="ARBA00000822"/>
    </source>
</evidence>
<evidence type="ECO:0000256" key="2">
    <source>
        <dbReference type="ARBA" id="ARBA00022801"/>
    </source>
</evidence>
<protein>
    <submittedName>
        <fullName evidence="11">Family 18 glycoside hydrolase</fullName>
    </submittedName>
</protein>
<comment type="similarity">
    <text evidence="8">Belongs to the glycosyl hydrolase 18 family.</text>
</comment>
<keyword evidence="12" id="KW-1185">Reference proteome</keyword>
<evidence type="ECO:0000256" key="7">
    <source>
        <dbReference type="RuleBase" id="RU000489"/>
    </source>
</evidence>
<dbReference type="GO" id="GO:0000272">
    <property type="term" value="P:polysaccharide catabolic process"/>
    <property type="evidence" value="ECO:0007669"/>
    <property type="project" value="UniProtKB-KW"/>
</dbReference>
<evidence type="ECO:0000259" key="10">
    <source>
        <dbReference type="PROSITE" id="PS51910"/>
    </source>
</evidence>
<accession>F4RT66</accession>
<dbReference type="HOGENOM" id="CLU_002833_6_3_1"/>
<dbReference type="GeneID" id="18932624"/>
<dbReference type="InParanoid" id="F4RT66"/>
<dbReference type="Gene3D" id="3.10.50.10">
    <property type="match status" value="1"/>
</dbReference>
<dbReference type="InterPro" id="IPR001223">
    <property type="entry name" value="Glyco_hydro18_cat"/>
</dbReference>
<dbReference type="SUPFAM" id="SSF54556">
    <property type="entry name" value="Chitinase insertion domain"/>
    <property type="match status" value="1"/>
</dbReference>
<keyword evidence="4" id="KW-0119">Carbohydrate metabolism</keyword>
<sequence length="429" mass="46547">MQVLLALVLLVSFDLQGALGATCRARKHHRVAKSSNRSIISVYYPGYNAKFLPVEKIPWKRYDHLHYFVAVPGDTAKDDLKIDTEANMKEVISAAKSHNVSTSLTVGGWTGSRFFSALVGSEQNRTDFATSISRAVKKYGFDGIDLDWEYPNVQGLGCNLLNKDDSQNFLSFLKVLRSKLGAHSRLSAAVSVHGFMSADGTTYLNDTSAFSRELDFLTIMAYDVYGPSFSKVAGPNAPLFDTCSEPNFRYSVSQAIKQWTSTGTPAKKLILGLPAYGYGYTTLSNKLTPSTFSGKSGVTSTLFQPSSPTVPPAGKIADAGGSKDVCGNITKAGGQWLFKELSQTGKLSTDGKKGLEGYERHYDNCTHTPFLFNPSTRNLISYDDGFSLAEKTKYAIAQGLAGVDIFDATGDSEDGQLLGSIQKALNRQS</sequence>
<dbReference type="PANTHER" id="PTHR11177">
    <property type="entry name" value="CHITINASE"/>
    <property type="match status" value="1"/>
</dbReference>
<keyword evidence="5 7" id="KW-0326">Glycosidase</keyword>
<dbReference type="AlphaFoldDB" id="F4RT66"/>
<dbReference type="InterPro" id="IPR017853">
    <property type="entry name" value="GH"/>
</dbReference>
<keyword evidence="6" id="KW-0624">Polysaccharide degradation</keyword>
<keyword evidence="2 7" id="KW-0378">Hydrolase</keyword>
<gene>
    <name evidence="11" type="ORF">MELLADRAFT_75188</name>
</gene>
<dbReference type="EMBL" id="GL883118">
    <property type="protein sequence ID" value="EGG04484.1"/>
    <property type="molecule type" value="Genomic_DNA"/>
</dbReference>
<dbReference type="PROSITE" id="PS01095">
    <property type="entry name" value="GH18_1"/>
    <property type="match status" value="1"/>
</dbReference>
<dbReference type="InterPro" id="IPR050314">
    <property type="entry name" value="Glycosyl_Hydrlase_18"/>
</dbReference>
<evidence type="ECO:0000256" key="8">
    <source>
        <dbReference type="RuleBase" id="RU004453"/>
    </source>
</evidence>
<reference evidence="12" key="1">
    <citation type="journal article" date="2011" name="Proc. Natl. Acad. Sci. U.S.A.">
        <title>Obligate biotrophy features unraveled by the genomic analysis of rust fungi.</title>
        <authorList>
            <person name="Duplessis S."/>
            <person name="Cuomo C.A."/>
            <person name="Lin Y.-C."/>
            <person name="Aerts A."/>
            <person name="Tisserant E."/>
            <person name="Veneault-Fourrey C."/>
            <person name="Joly D.L."/>
            <person name="Hacquard S."/>
            <person name="Amselem J."/>
            <person name="Cantarel B.L."/>
            <person name="Chiu R."/>
            <person name="Coutinho P.M."/>
            <person name="Feau N."/>
            <person name="Field M."/>
            <person name="Frey P."/>
            <person name="Gelhaye E."/>
            <person name="Goldberg J."/>
            <person name="Grabherr M.G."/>
            <person name="Kodira C.D."/>
            <person name="Kohler A."/>
            <person name="Kuees U."/>
            <person name="Lindquist E.A."/>
            <person name="Lucas S.M."/>
            <person name="Mago R."/>
            <person name="Mauceli E."/>
            <person name="Morin E."/>
            <person name="Murat C."/>
            <person name="Pangilinan J.L."/>
            <person name="Park R."/>
            <person name="Pearson M."/>
            <person name="Quesneville H."/>
            <person name="Rouhier N."/>
            <person name="Sakthikumar S."/>
            <person name="Salamov A.A."/>
            <person name="Schmutz J."/>
            <person name="Selles B."/>
            <person name="Shapiro H."/>
            <person name="Tanguay P."/>
            <person name="Tuskan G.A."/>
            <person name="Henrissat B."/>
            <person name="Van de Peer Y."/>
            <person name="Rouze P."/>
            <person name="Ellis J.G."/>
            <person name="Dodds P.N."/>
            <person name="Schein J.E."/>
            <person name="Zhong S."/>
            <person name="Hamelin R.C."/>
            <person name="Grigoriev I.V."/>
            <person name="Szabo L.J."/>
            <person name="Martin F."/>
        </authorList>
    </citation>
    <scope>NUCLEOTIDE SEQUENCE [LARGE SCALE GENOMIC DNA]</scope>
    <source>
        <strain evidence="12">98AG31 / pathotype 3-4-7</strain>
    </source>
</reference>
<dbReference type="InterPro" id="IPR011583">
    <property type="entry name" value="Chitinase_II/V-like_cat"/>
</dbReference>